<dbReference type="Gene3D" id="3.20.20.80">
    <property type="entry name" value="Glycosidases"/>
    <property type="match status" value="1"/>
</dbReference>
<name>A0A8H5GQS4_9AGAR</name>
<dbReference type="Pfam" id="PF03659">
    <property type="entry name" value="Glyco_hydro_71"/>
    <property type="match status" value="1"/>
</dbReference>
<dbReference type="OrthoDB" id="3257981at2759"/>
<dbReference type="AlphaFoldDB" id="A0A8H5GQS4"/>
<comment type="caution">
    <text evidence="2">The sequence shown here is derived from an EMBL/GenBank/DDBJ whole genome shotgun (WGS) entry which is preliminary data.</text>
</comment>
<evidence type="ECO:0000256" key="1">
    <source>
        <dbReference type="SAM" id="MobiDB-lite"/>
    </source>
</evidence>
<evidence type="ECO:0000313" key="2">
    <source>
        <dbReference type="EMBL" id="KAF5369296.1"/>
    </source>
</evidence>
<dbReference type="Proteomes" id="UP000559256">
    <property type="component" value="Unassembled WGS sequence"/>
</dbReference>
<gene>
    <name evidence="2" type="ORF">D9758_002703</name>
</gene>
<accession>A0A8H5GQS4</accession>
<organism evidence="2 3">
    <name type="scientific">Tetrapyrgos nigripes</name>
    <dbReference type="NCBI Taxonomy" id="182062"/>
    <lineage>
        <taxon>Eukaryota</taxon>
        <taxon>Fungi</taxon>
        <taxon>Dikarya</taxon>
        <taxon>Basidiomycota</taxon>
        <taxon>Agaricomycotina</taxon>
        <taxon>Agaricomycetes</taxon>
        <taxon>Agaricomycetidae</taxon>
        <taxon>Agaricales</taxon>
        <taxon>Marasmiineae</taxon>
        <taxon>Marasmiaceae</taxon>
        <taxon>Tetrapyrgos</taxon>
    </lineage>
</organism>
<dbReference type="EMBL" id="JAACJM010000013">
    <property type="protein sequence ID" value="KAF5369296.1"/>
    <property type="molecule type" value="Genomic_DNA"/>
</dbReference>
<dbReference type="InterPro" id="IPR005197">
    <property type="entry name" value="Glyco_hydro_71"/>
</dbReference>
<protein>
    <recommendedName>
        <fullName evidence="4">Glycoside hydrolase family 71 protein</fullName>
    </recommendedName>
</protein>
<feature type="region of interest" description="Disordered" evidence="1">
    <location>
        <begin position="117"/>
        <end position="138"/>
    </location>
</feature>
<evidence type="ECO:0008006" key="4">
    <source>
        <dbReference type="Google" id="ProtNLM"/>
    </source>
</evidence>
<dbReference type="GO" id="GO:0051118">
    <property type="term" value="F:glucan endo-1,3-alpha-glucosidase activity"/>
    <property type="evidence" value="ECO:0007669"/>
    <property type="project" value="InterPro"/>
</dbReference>
<proteinExistence type="predicted"/>
<sequence>MNGDFNWNGAWPVELTTASQGSSDTSLSSALTDLLGLSGSAPDATNIIPHLSTFLGGFLGGSSDDAASSNSNVASKRQPTNENNSLNHILSTQQIHRIGGWGFASCQGVGVDGGSPSKRWLASSSSSPSEKSDSESTSWFSFPFQRKRDVERDKADQHLYAKRWEALVDTTFPNNGNDDASSPSNPFDIDIIQIISWNDYGESHYISPIKGAQPTGSEAWTGGMGHAAWLPLTSYYASAFKNGGQYPDILKEDEKLVVWSRTHSAQAQVEDTVWVITLLAEPANVTFEVYAHTPSSSSSSSSNAATTTDADVDNNIISQTFSVPAGLSKLAMPIGFPDAGGDGGYRV</sequence>
<reference evidence="2 3" key="1">
    <citation type="journal article" date="2020" name="ISME J.">
        <title>Uncovering the hidden diversity of litter-decomposition mechanisms in mushroom-forming fungi.</title>
        <authorList>
            <person name="Floudas D."/>
            <person name="Bentzer J."/>
            <person name="Ahren D."/>
            <person name="Johansson T."/>
            <person name="Persson P."/>
            <person name="Tunlid A."/>
        </authorList>
    </citation>
    <scope>NUCLEOTIDE SEQUENCE [LARGE SCALE GENOMIC DNA]</scope>
    <source>
        <strain evidence="2 3">CBS 291.85</strain>
    </source>
</reference>
<evidence type="ECO:0000313" key="3">
    <source>
        <dbReference type="Proteomes" id="UP000559256"/>
    </source>
</evidence>
<keyword evidence="3" id="KW-1185">Reference proteome</keyword>